<sequence>MDHGLTISAQEFGLIRALVYERFGINLTDQKRALVVGRLQKLLRDGGFSSFKQYHEAVTTDESGAALDRLINRISTNYTYFNREQAHFHFFTHTVLPALVARQRADNHLDLRIWSAGCSSGEEPYMLTMLMMEHLGHDYDSWSAGVLATDISDQALGKARRGIYEEEQVAKIPAAIKQKYFTRREDGSWQVGEKVQNQVTFRRFNLMNRQFPFKKPFQVIFCRNVMIYFDTPTRQALVKRYHRHLEPGGYLFIGHSESLGREQDDFQYIMPAVYRRN</sequence>
<dbReference type="PRINTS" id="PR00996">
    <property type="entry name" value="CHERMTFRASE"/>
</dbReference>
<dbReference type="AlphaFoldDB" id="A0A7C2TJF6"/>
<dbReference type="InterPro" id="IPR050903">
    <property type="entry name" value="Bact_Chemotaxis_MeTrfase"/>
</dbReference>
<dbReference type="Proteomes" id="UP000885986">
    <property type="component" value="Unassembled WGS sequence"/>
</dbReference>
<gene>
    <name evidence="7" type="ORF">ENN98_07100</name>
</gene>
<dbReference type="CDD" id="cd02440">
    <property type="entry name" value="AdoMet_MTases"/>
    <property type="match status" value="1"/>
</dbReference>
<keyword evidence="5" id="KW-0949">S-adenosyl-L-methionine</keyword>
<dbReference type="Gene3D" id="1.10.155.10">
    <property type="entry name" value="Chemotaxis receptor methyltransferase CheR, N-terminal domain"/>
    <property type="match status" value="1"/>
</dbReference>
<dbReference type="SMART" id="SM00138">
    <property type="entry name" value="MeTrc"/>
    <property type="match status" value="1"/>
</dbReference>
<dbReference type="InterPro" id="IPR022642">
    <property type="entry name" value="CheR_C"/>
</dbReference>
<dbReference type="GO" id="GO:0032259">
    <property type="term" value="P:methylation"/>
    <property type="evidence" value="ECO:0007669"/>
    <property type="project" value="UniProtKB-KW"/>
</dbReference>
<evidence type="ECO:0000256" key="5">
    <source>
        <dbReference type="ARBA" id="ARBA00022691"/>
    </source>
</evidence>
<dbReference type="PANTHER" id="PTHR24422:SF26">
    <property type="entry name" value="CHEMOTAXIS PROTEIN METHYLTRANSFERASE"/>
    <property type="match status" value="1"/>
</dbReference>
<dbReference type="InterPro" id="IPR036804">
    <property type="entry name" value="CheR_N_sf"/>
</dbReference>
<dbReference type="InterPro" id="IPR026024">
    <property type="entry name" value="Chemotaxis_MeTrfase_CheR"/>
</dbReference>
<dbReference type="Gene3D" id="3.40.50.150">
    <property type="entry name" value="Vaccinia Virus protein VP39"/>
    <property type="match status" value="1"/>
</dbReference>
<evidence type="ECO:0000256" key="3">
    <source>
        <dbReference type="ARBA" id="ARBA00022603"/>
    </source>
</evidence>
<reference evidence="7" key="1">
    <citation type="journal article" date="2020" name="mSystems">
        <title>Genome- and Community-Level Interaction Insights into Carbon Utilization and Element Cycling Functions of Hydrothermarchaeota in Hydrothermal Sediment.</title>
        <authorList>
            <person name="Zhou Z."/>
            <person name="Liu Y."/>
            <person name="Xu W."/>
            <person name="Pan J."/>
            <person name="Luo Z.H."/>
            <person name="Li M."/>
        </authorList>
    </citation>
    <scope>NUCLEOTIDE SEQUENCE [LARGE SCALE GENOMIC DNA]</scope>
    <source>
        <strain evidence="7">SpSt-1224</strain>
    </source>
</reference>
<dbReference type="GO" id="GO:0008983">
    <property type="term" value="F:protein-glutamate O-methyltransferase activity"/>
    <property type="evidence" value="ECO:0007669"/>
    <property type="project" value="UniProtKB-EC"/>
</dbReference>
<keyword evidence="4" id="KW-0808">Transferase</keyword>
<dbReference type="EC" id="2.1.1.80" evidence="2"/>
<name>A0A7C2TJF6_9BACT</name>
<evidence type="ECO:0000313" key="7">
    <source>
        <dbReference type="EMBL" id="HET98443.1"/>
    </source>
</evidence>
<dbReference type="Pfam" id="PF01739">
    <property type="entry name" value="CheR"/>
    <property type="match status" value="1"/>
</dbReference>
<organism evidence="7">
    <name type="scientific">Desulfurivibrio alkaliphilus</name>
    <dbReference type="NCBI Taxonomy" id="427923"/>
    <lineage>
        <taxon>Bacteria</taxon>
        <taxon>Pseudomonadati</taxon>
        <taxon>Thermodesulfobacteriota</taxon>
        <taxon>Desulfobulbia</taxon>
        <taxon>Desulfobulbales</taxon>
        <taxon>Desulfobulbaceae</taxon>
        <taxon>Desulfurivibrio</taxon>
    </lineage>
</organism>
<accession>A0A7C2TJF6</accession>
<dbReference type="PROSITE" id="PS50123">
    <property type="entry name" value="CHER"/>
    <property type="match status" value="1"/>
</dbReference>
<dbReference type="Pfam" id="PF03705">
    <property type="entry name" value="CheR_N"/>
    <property type="match status" value="1"/>
</dbReference>
<evidence type="ECO:0000256" key="1">
    <source>
        <dbReference type="ARBA" id="ARBA00001541"/>
    </source>
</evidence>
<dbReference type="InterPro" id="IPR022641">
    <property type="entry name" value="CheR_N"/>
</dbReference>
<protein>
    <recommendedName>
        <fullName evidence="2">protein-glutamate O-methyltransferase</fullName>
        <ecNumber evidence="2">2.1.1.80</ecNumber>
    </recommendedName>
</protein>
<comment type="caution">
    <text evidence="7">The sequence shown here is derived from an EMBL/GenBank/DDBJ whole genome shotgun (WGS) entry which is preliminary data.</text>
</comment>
<keyword evidence="3" id="KW-0489">Methyltransferase</keyword>
<dbReference type="InterPro" id="IPR000780">
    <property type="entry name" value="CheR_MeTrfase"/>
</dbReference>
<comment type="catalytic activity">
    <reaction evidence="1">
        <text>L-glutamyl-[protein] + S-adenosyl-L-methionine = [protein]-L-glutamate 5-O-methyl ester + S-adenosyl-L-homocysteine</text>
        <dbReference type="Rhea" id="RHEA:24452"/>
        <dbReference type="Rhea" id="RHEA-COMP:10208"/>
        <dbReference type="Rhea" id="RHEA-COMP:10311"/>
        <dbReference type="ChEBI" id="CHEBI:29973"/>
        <dbReference type="ChEBI" id="CHEBI:57856"/>
        <dbReference type="ChEBI" id="CHEBI:59789"/>
        <dbReference type="ChEBI" id="CHEBI:82795"/>
        <dbReference type="EC" id="2.1.1.80"/>
    </reaction>
</comment>
<dbReference type="InterPro" id="IPR029063">
    <property type="entry name" value="SAM-dependent_MTases_sf"/>
</dbReference>
<dbReference type="PANTHER" id="PTHR24422">
    <property type="entry name" value="CHEMOTAXIS PROTEIN METHYLTRANSFERASE"/>
    <property type="match status" value="1"/>
</dbReference>
<proteinExistence type="predicted"/>
<evidence type="ECO:0000256" key="2">
    <source>
        <dbReference type="ARBA" id="ARBA00012534"/>
    </source>
</evidence>
<dbReference type="SUPFAM" id="SSF53335">
    <property type="entry name" value="S-adenosyl-L-methionine-dependent methyltransferases"/>
    <property type="match status" value="1"/>
</dbReference>
<dbReference type="PIRSF" id="PIRSF000410">
    <property type="entry name" value="CheR"/>
    <property type="match status" value="1"/>
</dbReference>
<feature type="domain" description="CheR-type methyltransferase" evidence="6">
    <location>
        <begin position="1"/>
        <end position="277"/>
    </location>
</feature>
<dbReference type="EMBL" id="DSDS01000156">
    <property type="protein sequence ID" value="HET98443.1"/>
    <property type="molecule type" value="Genomic_DNA"/>
</dbReference>
<evidence type="ECO:0000256" key="4">
    <source>
        <dbReference type="ARBA" id="ARBA00022679"/>
    </source>
</evidence>
<evidence type="ECO:0000259" key="6">
    <source>
        <dbReference type="PROSITE" id="PS50123"/>
    </source>
</evidence>
<dbReference type="SUPFAM" id="SSF47757">
    <property type="entry name" value="Chemotaxis receptor methyltransferase CheR, N-terminal domain"/>
    <property type="match status" value="1"/>
</dbReference>